<accession>N1PIM1</accession>
<dbReference type="Pfam" id="PF12273">
    <property type="entry name" value="RCR"/>
    <property type="match status" value="1"/>
</dbReference>
<proteinExistence type="predicted"/>
<keyword evidence="4" id="KW-1185">Reference proteome</keyword>
<evidence type="ECO:0000313" key="3">
    <source>
        <dbReference type="EMBL" id="EME42458.1"/>
    </source>
</evidence>
<keyword evidence="2" id="KW-0472">Membrane</keyword>
<name>N1PIM1_DOTSN</name>
<dbReference type="PANTHER" id="PTHR28187:SF1">
    <property type="entry name" value="PROTEIN RCR1-RELATED"/>
    <property type="match status" value="1"/>
</dbReference>
<organism evidence="3 4">
    <name type="scientific">Dothistroma septosporum (strain NZE10 / CBS 128990)</name>
    <name type="common">Red band needle blight fungus</name>
    <name type="synonym">Mycosphaerella pini</name>
    <dbReference type="NCBI Taxonomy" id="675120"/>
    <lineage>
        <taxon>Eukaryota</taxon>
        <taxon>Fungi</taxon>
        <taxon>Dikarya</taxon>
        <taxon>Ascomycota</taxon>
        <taxon>Pezizomycotina</taxon>
        <taxon>Dothideomycetes</taxon>
        <taxon>Dothideomycetidae</taxon>
        <taxon>Mycosphaerellales</taxon>
        <taxon>Mycosphaerellaceae</taxon>
        <taxon>Dothistroma</taxon>
    </lineage>
</organism>
<keyword evidence="2" id="KW-0812">Transmembrane</keyword>
<sequence length="152" mass="17208">MSSCYIDNVTGNEVCDNNTWNDWARWVVLAIIIIVALLLFFSFSCVSARRRRRFGAQPYRGTGWALGRTPAGHNAPTYNSQPYYAPQNENYHQPQPYYNNSNNPPPYTPPPNNGYYGQNDVELQEPQQAYGGYRSGEAPEYQPPKGPPPAMK</sequence>
<feature type="compositionally biased region" description="Pro residues" evidence="1">
    <location>
        <begin position="103"/>
        <end position="112"/>
    </location>
</feature>
<reference evidence="3 4" key="2">
    <citation type="journal article" date="2012" name="PLoS Pathog.">
        <title>Diverse lifestyles and strategies of plant pathogenesis encoded in the genomes of eighteen Dothideomycetes fungi.</title>
        <authorList>
            <person name="Ohm R.A."/>
            <person name="Feau N."/>
            <person name="Henrissat B."/>
            <person name="Schoch C.L."/>
            <person name="Horwitz B.A."/>
            <person name="Barry K.W."/>
            <person name="Condon B.J."/>
            <person name="Copeland A.C."/>
            <person name="Dhillon B."/>
            <person name="Glaser F."/>
            <person name="Hesse C.N."/>
            <person name="Kosti I."/>
            <person name="LaButti K."/>
            <person name="Lindquist E.A."/>
            <person name="Lucas S."/>
            <person name="Salamov A.A."/>
            <person name="Bradshaw R.E."/>
            <person name="Ciuffetti L."/>
            <person name="Hamelin R.C."/>
            <person name="Kema G.H.J."/>
            <person name="Lawrence C."/>
            <person name="Scott J.A."/>
            <person name="Spatafora J.W."/>
            <person name="Turgeon B.G."/>
            <person name="de Wit P.J.G.M."/>
            <person name="Zhong S."/>
            <person name="Goodwin S.B."/>
            <person name="Grigoriev I.V."/>
        </authorList>
    </citation>
    <scope>NUCLEOTIDE SEQUENCE [LARGE SCALE GENOMIC DNA]</scope>
    <source>
        <strain evidence="4">NZE10 / CBS 128990</strain>
    </source>
</reference>
<evidence type="ECO:0000256" key="2">
    <source>
        <dbReference type="SAM" id="Phobius"/>
    </source>
</evidence>
<dbReference type="InterPro" id="IPR020999">
    <property type="entry name" value="Chitin_synth_reg_RCR"/>
</dbReference>
<keyword evidence="2" id="KW-1133">Transmembrane helix</keyword>
<dbReference type="EMBL" id="KB446541">
    <property type="protein sequence ID" value="EME42458.1"/>
    <property type="molecule type" value="Genomic_DNA"/>
</dbReference>
<dbReference type="Proteomes" id="UP000016933">
    <property type="component" value="Unassembled WGS sequence"/>
</dbReference>
<dbReference type="AlphaFoldDB" id="N1PIM1"/>
<dbReference type="GO" id="GO:0016192">
    <property type="term" value="P:vesicle-mediated transport"/>
    <property type="evidence" value="ECO:0007669"/>
    <property type="project" value="TreeGrafter"/>
</dbReference>
<feature type="compositionally biased region" description="Low complexity" evidence="1">
    <location>
        <begin position="86"/>
        <end position="102"/>
    </location>
</feature>
<reference evidence="4" key="1">
    <citation type="journal article" date="2012" name="PLoS Genet.">
        <title>The genomes of the fungal plant pathogens Cladosporium fulvum and Dothistroma septosporum reveal adaptation to different hosts and lifestyles but also signatures of common ancestry.</title>
        <authorList>
            <person name="de Wit P.J.G.M."/>
            <person name="van der Burgt A."/>
            <person name="Oekmen B."/>
            <person name="Stergiopoulos I."/>
            <person name="Abd-Elsalam K.A."/>
            <person name="Aerts A.L."/>
            <person name="Bahkali A.H."/>
            <person name="Beenen H.G."/>
            <person name="Chettri P."/>
            <person name="Cox M.P."/>
            <person name="Datema E."/>
            <person name="de Vries R.P."/>
            <person name="Dhillon B."/>
            <person name="Ganley A.R."/>
            <person name="Griffiths S.A."/>
            <person name="Guo Y."/>
            <person name="Hamelin R.C."/>
            <person name="Henrissat B."/>
            <person name="Kabir M.S."/>
            <person name="Jashni M.K."/>
            <person name="Kema G."/>
            <person name="Klaubauf S."/>
            <person name="Lapidus A."/>
            <person name="Levasseur A."/>
            <person name="Lindquist E."/>
            <person name="Mehrabi R."/>
            <person name="Ohm R.A."/>
            <person name="Owen T.J."/>
            <person name="Salamov A."/>
            <person name="Schwelm A."/>
            <person name="Schijlen E."/>
            <person name="Sun H."/>
            <person name="van den Burg H.A."/>
            <person name="van Ham R.C.H.J."/>
            <person name="Zhang S."/>
            <person name="Goodwin S.B."/>
            <person name="Grigoriev I.V."/>
            <person name="Collemare J."/>
            <person name="Bradshaw R.E."/>
        </authorList>
    </citation>
    <scope>NUCLEOTIDE SEQUENCE [LARGE SCALE GENOMIC DNA]</scope>
    <source>
        <strain evidence="4">NZE10 / CBS 128990</strain>
    </source>
</reference>
<dbReference type="PANTHER" id="PTHR28187">
    <property type="entry name" value="PROTEIN RCR1-RELATED"/>
    <property type="match status" value="1"/>
</dbReference>
<gene>
    <name evidence="3" type="ORF">DOTSEDRAFT_45985</name>
</gene>
<dbReference type="OrthoDB" id="3556830at2759"/>
<dbReference type="OMA" id="YDWGRWV"/>
<protein>
    <submittedName>
        <fullName evidence="3">Uncharacterized protein</fullName>
    </submittedName>
</protein>
<dbReference type="HOGENOM" id="CLU_131051_0_0_1"/>
<feature type="compositionally biased region" description="Pro residues" evidence="1">
    <location>
        <begin position="141"/>
        <end position="152"/>
    </location>
</feature>
<evidence type="ECO:0000256" key="1">
    <source>
        <dbReference type="SAM" id="MobiDB-lite"/>
    </source>
</evidence>
<feature type="transmembrane region" description="Helical" evidence="2">
    <location>
        <begin position="23"/>
        <end position="43"/>
    </location>
</feature>
<evidence type="ECO:0000313" key="4">
    <source>
        <dbReference type="Proteomes" id="UP000016933"/>
    </source>
</evidence>
<feature type="region of interest" description="Disordered" evidence="1">
    <location>
        <begin position="65"/>
        <end position="152"/>
    </location>
</feature>
<dbReference type="eggNOG" id="ENOG502S8F1">
    <property type="taxonomic scope" value="Eukaryota"/>
</dbReference>